<organism evidence="1 2">
    <name type="scientific">Clathrus columnatus</name>
    <dbReference type="NCBI Taxonomy" id="1419009"/>
    <lineage>
        <taxon>Eukaryota</taxon>
        <taxon>Fungi</taxon>
        <taxon>Dikarya</taxon>
        <taxon>Basidiomycota</taxon>
        <taxon>Agaricomycotina</taxon>
        <taxon>Agaricomycetes</taxon>
        <taxon>Phallomycetidae</taxon>
        <taxon>Phallales</taxon>
        <taxon>Clathraceae</taxon>
        <taxon>Clathrus</taxon>
    </lineage>
</organism>
<keyword evidence="2" id="KW-1185">Reference proteome</keyword>
<dbReference type="Proteomes" id="UP001050691">
    <property type="component" value="Unassembled WGS sequence"/>
</dbReference>
<dbReference type="EMBL" id="BPWL01000008">
    <property type="protein sequence ID" value="GJJ12765.1"/>
    <property type="molecule type" value="Genomic_DNA"/>
</dbReference>
<protein>
    <submittedName>
        <fullName evidence="1">Uncharacterized protein</fullName>
    </submittedName>
</protein>
<name>A0AAV5AEV6_9AGAM</name>
<gene>
    <name evidence="1" type="ORF">Clacol_007010</name>
</gene>
<evidence type="ECO:0000313" key="1">
    <source>
        <dbReference type="EMBL" id="GJJ12765.1"/>
    </source>
</evidence>
<evidence type="ECO:0000313" key="2">
    <source>
        <dbReference type="Proteomes" id="UP001050691"/>
    </source>
</evidence>
<sequence length="177" mass="19545">MNYMASAPYVQKQLSRIVIESIKPWNHACVKANGGTECNDLAMSAYMTLSSLPTHNPCAQQRIADDMIDLSKSLDDTENMIRLAQLFVQQPLPTLDGYPLAYCQERSRNVELKGLYPCQFEGTILNHRATKCESSPLDVKAISPRGSCPALNRPLPNGHLLHAVTSNPFGMAKAEQV</sequence>
<proteinExistence type="predicted"/>
<reference evidence="1" key="1">
    <citation type="submission" date="2021-10" db="EMBL/GenBank/DDBJ databases">
        <title>De novo Genome Assembly of Clathrus columnatus (Basidiomycota, Fungi) Using Illumina and Nanopore Sequence Data.</title>
        <authorList>
            <person name="Ogiso-Tanaka E."/>
            <person name="Itagaki H."/>
            <person name="Hosoya T."/>
            <person name="Hosaka K."/>
        </authorList>
    </citation>
    <scope>NUCLEOTIDE SEQUENCE</scope>
    <source>
        <strain evidence="1">MO-923</strain>
    </source>
</reference>
<comment type="caution">
    <text evidence="1">The sequence shown here is derived from an EMBL/GenBank/DDBJ whole genome shotgun (WGS) entry which is preliminary data.</text>
</comment>
<dbReference type="AlphaFoldDB" id="A0AAV5AEV6"/>
<accession>A0AAV5AEV6</accession>